<dbReference type="PROSITE" id="PS50844">
    <property type="entry name" value="AFP_LIKE"/>
    <property type="match status" value="1"/>
</dbReference>
<dbReference type="SUPFAM" id="SSF51569">
    <property type="entry name" value="Aldolase"/>
    <property type="match status" value="1"/>
</dbReference>
<comment type="caution">
    <text evidence="2">The sequence shown here is derived from an EMBL/GenBank/DDBJ whole genome shotgun (WGS) entry which is preliminary data.</text>
</comment>
<dbReference type="OrthoDB" id="9781701at2"/>
<dbReference type="STRING" id="1566387.QV13_20555"/>
<feature type="domain" description="AFP-like" evidence="1">
    <location>
        <begin position="287"/>
        <end position="343"/>
    </location>
</feature>
<reference evidence="2 3" key="1">
    <citation type="submission" date="2016-08" db="EMBL/GenBank/DDBJ databases">
        <title>Whole genome sequence of Mesorhizobium sp. strain UASWS1009 isolated from industrial sewage.</title>
        <authorList>
            <person name="Crovadore J."/>
            <person name="Calmin G."/>
            <person name="Chablais R."/>
            <person name="Cochard B."/>
            <person name="Lefort F."/>
        </authorList>
    </citation>
    <scope>NUCLEOTIDE SEQUENCE [LARGE SCALE GENOMIC DNA]</scope>
    <source>
        <strain evidence="2 3">UASWS1009</strain>
    </source>
</reference>
<keyword evidence="3" id="KW-1185">Reference proteome</keyword>
<accession>A0A1C2DJ85</accession>
<dbReference type="SMART" id="SM00858">
    <property type="entry name" value="SAF"/>
    <property type="match status" value="1"/>
</dbReference>
<dbReference type="GO" id="GO:0016051">
    <property type="term" value="P:carbohydrate biosynthetic process"/>
    <property type="evidence" value="ECO:0007669"/>
    <property type="project" value="InterPro"/>
</dbReference>
<dbReference type="AlphaFoldDB" id="A0A1C2DJ85"/>
<dbReference type="GO" id="GO:0047444">
    <property type="term" value="F:N-acylneuraminate-9-phosphate synthase activity"/>
    <property type="evidence" value="ECO:0007669"/>
    <property type="project" value="TreeGrafter"/>
</dbReference>
<organism evidence="2 3">
    <name type="scientific">Mesorhizobium hungaricum</name>
    <dbReference type="NCBI Taxonomy" id="1566387"/>
    <lineage>
        <taxon>Bacteria</taxon>
        <taxon>Pseudomonadati</taxon>
        <taxon>Pseudomonadota</taxon>
        <taxon>Alphaproteobacteria</taxon>
        <taxon>Hyphomicrobiales</taxon>
        <taxon>Phyllobacteriaceae</taxon>
        <taxon>Mesorhizobium</taxon>
    </lineage>
</organism>
<gene>
    <name evidence="2" type="ORF">QV13_20555</name>
</gene>
<evidence type="ECO:0000313" key="3">
    <source>
        <dbReference type="Proteomes" id="UP000094412"/>
    </source>
</evidence>
<dbReference type="EMBL" id="MDEO01000035">
    <property type="protein sequence ID" value="OCX14810.1"/>
    <property type="molecule type" value="Genomic_DNA"/>
</dbReference>
<dbReference type="InterPro" id="IPR013785">
    <property type="entry name" value="Aldolase_TIM"/>
</dbReference>
<dbReference type="Pfam" id="PF08666">
    <property type="entry name" value="SAF"/>
    <property type="match status" value="1"/>
</dbReference>
<dbReference type="SUPFAM" id="SSF51269">
    <property type="entry name" value="AFP III-like domain"/>
    <property type="match status" value="1"/>
</dbReference>
<dbReference type="Pfam" id="PF03102">
    <property type="entry name" value="NeuB"/>
    <property type="match status" value="1"/>
</dbReference>
<evidence type="ECO:0000313" key="2">
    <source>
        <dbReference type="EMBL" id="OCX14810.1"/>
    </source>
</evidence>
<dbReference type="InterPro" id="IPR013132">
    <property type="entry name" value="PseI/NeuA/B-like_N"/>
</dbReference>
<dbReference type="InterPro" id="IPR051690">
    <property type="entry name" value="PseI-like"/>
</dbReference>
<protein>
    <recommendedName>
        <fullName evidence="1">AFP-like domain-containing protein</fullName>
    </recommendedName>
</protein>
<dbReference type="InterPro" id="IPR013974">
    <property type="entry name" value="SAF"/>
</dbReference>
<sequence>MKTFVIAEIGVNHNGKLALALELVEKAANAGAHAAKFQTFKADSITAKNTATVAYQQVSGAQDQHAMLKDLELSEADHKAVAARCRDLGIEFMSTAFDTASLDMLCDIGIRRIKIPSGEVNNEPYLEDCARRGLPIILSTGMANLAEVQRAVEVVTAGTPADLPKDPAGLPPLVVLHCTSAYPSPFKDVNLRAMATMARELGVPVGYSDHTAGILVPPIAVAMGAIVIEKHITLDRAMPGPDHSASIEPYELSDMMQAIANTETLLGDGTKQVRPIEEEARRLVRRGLKAARAMPAGEVLSLSDIAILRPATGLSPEYYKSLVGRRLSKAVAPGDPLDYSHFE</sequence>
<dbReference type="PANTHER" id="PTHR42966">
    <property type="entry name" value="N-ACETYLNEURAMINATE SYNTHASE"/>
    <property type="match status" value="1"/>
</dbReference>
<evidence type="ECO:0000259" key="1">
    <source>
        <dbReference type="PROSITE" id="PS50844"/>
    </source>
</evidence>
<dbReference type="InterPro" id="IPR006190">
    <property type="entry name" value="SAF_AFP_Neu5Ac"/>
</dbReference>
<dbReference type="PANTHER" id="PTHR42966:SF1">
    <property type="entry name" value="SIALIC ACID SYNTHASE"/>
    <property type="match status" value="1"/>
</dbReference>
<dbReference type="InterPro" id="IPR057736">
    <property type="entry name" value="SAF_PseI/NeuA/NeuB"/>
</dbReference>
<dbReference type="Gene3D" id="3.20.20.70">
    <property type="entry name" value="Aldolase class I"/>
    <property type="match status" value="1"/>
</dbReference>
<dbReference type="Proteomes" id="UP000094412">
    <property type="component" value="Unassembled WGS sequence"/>
</dbReference>
<dbReference type="CDD" id="cd11615">
    <property type="entry name" value="SAF_NeuB_like"/>
    <property type="match status" value="1"/>
</dbReference>
<dbReference type="RefSeq" id="WP_024925214.1">
    <property type="nucleotide sequence ID" value="NZ_MDEO01000035.1"/>
</dbReference>
<dbReference type="Gene3D" id="3.90.1210.10">
    <property type="entry name" value="Antifreeze-like/N-acetylneuraminic acid synthase C-terminal domain"/>
    <property type="match status" value="1"/>
</dbReference>
<name>A0A1C2DJ85_9HYPH</name>
<proteinExistence type="predicted"/>
<dbReference type="InterPro" id="IPR036732">
    <property type="entry name" value="AFP_Neu5c_C_sf"/>
</dbReference>